<keyword evidence="17" id="KW-0464">Manganese</keyword>
<keyword evidence="15" id="KW-0233">DNA recombination</keyword>
<dbReference type="InterPro" id="IPR014145">
    <property type="entry name" value="LigD_pol_dom"/>
</dbReference>
<comment type="catalytic activity">
    <reaction evidence="20">
        <text>ATP + (deoxyribonucleotide)n-3'-hydroxyl + 5'-phospho-(deoxyribonucleotide)m = (deoxyribonucleotide)n+m + AMP + diphosphate.</text>
        <dbReference type="EC" id="6.5.1.1"/>
    </reaction>
</comment>
<evidence type="ECO:0000256" key="21">
    <source>
        <dbReference type="ARBA" id="ARBA00049981"/>
    </source>
</evidence>
<dbReference type="InterPro" id="IPR014146">
    <property type="entry name" value="LigD_ligase_dom"/>
</dbReference>
<feature type="region of interest" description="Disordered" evidence="23">
    <location>
        <begin position="465"/>
        <end position="546"/>
    </location>
</feature>
<dbReference type="InterPro" id="IPR052171">
    <property type="entry name" value="NHEJ_LigD"/>
</dbReference>
<keyword evidence="13" id="KW-0239">DNA-directed DNA polymerase</keyword>
<dbReference type="CDD" id="cd07971">
    <property type="entry name" value="OBF_DNA_ligase_LigD"/>
    <property type="match status" value="1"/>
</dbReference>
<accession>A0ABS7HUB7</accession>
<dbReference type="SUPFAM" id="SSF50249">
    <property type="entry name" value="Nucleic acid-binding proteins"/>
    <property type="match status" value="1"/>
</dbReference>
<keyword evidence="5" id="KW-0548">Nucleotidyltransferase</keyword>
<evidence type="ECO:0000256" key="2">
    <source>
        <dbReference type="ARBA" id="ARBA00012727"/>
    </source>
</evidence>
<keyword evidence="4" id="KW-0808">Transferase</keyword>
<evidence type="ECO:0000256" key="11">
    <source>
        <dbReference type="ARBA" id="ARBA00022839"/>
    </source>
</evidence>
<evidence type="ECO:0000256" key="9">
    <source>
        <dbReference type="ARBA" id="ARBA00022763"/>
    </source>
</evidence>
<evidence type="ECO:0000256" key="6">
    <source>
        <dbReference type="ARBA" id="ARBA00022722"/>
    </source>
</evidence>
<gene>
    <name evidence="25" type="ORF">JNB61_00305</name>
</gene>
<dbReference type="InterPro" id="IPR012310">
    <property type="entry name" value="DNA_ligase_ATP-dep_cent"/>
</dbReference>
<proteinExistence type="inferred from homology"/>
<keyword evidence="6" id="KW-0540">Nuclease</keyword>
<dbReference type="CDD" id="cd07906">
    <property type="entry name" value="Adenylation_DNA_ligase_LigD_LigC"/>
    <property type="match status" value="1"/>
</dbReference>
<dbReference type="InterPro" id="IPR014144">
    <property type="entry name" value="LigD_PE_domain"/>
</dbReference>
<comment type="caution">
    <text evidence="25">The sequence shown here is derived from an EMBL/GenBank/DDBJ whole genome shotgun (WGS) entry which is preliminary data.</text>
</comment>
<evidence type="ECO:0000256" key="22">
    <source>
        <dbReference type="ARBA" id="ARBA00049990"/>
    </source>
</evidence>
<evidence type="ECO:0000256" key="23">
    <source>
        <dbReference type="SAM" id="MobiDB-lite"/>
    </source>
</evidence>
<dbReference type="CDD" id="cd04863">
    <property type="entry name" value="MtLigD_Pol_like"/>
    <property type="match status" value="1"/>
</dbReference>
<evidence type="ECO:0000256" key="8">
    <source>
        <dbReference type="ARBA" id="ARBA00022741"/>
    </source>
</evidence>
<evidence type="ECO:0000256" key="10">
    <source>
        <dbReference type="ARBA" id="ARBA00022801"/>
    </source>
</evidence>
<keyword evidence="11" id="KW-0269">Exonuclease</keyword>
<dbReference type="InterPro" id="IPR012340">
    <property type="entry name" value="NA-bd_OB-fold"/>
</dbReference>
<evidence type="ECO:0000256" key="18">
    <source>
        <dbReference type="ARBA" id="ARBA00023268"/>
    </source>
</evidence>
<evidence type="ECO:0000313" key="25">
    <source>
        <dbReference type="EMBL" id="MBW9108211.1"/>
    </source>
</evidence>
<keyword evidence="26" id="KW-1185">Reference proteome</keyword>
<dbReference type="PANTHER" id="PTHR42705:SF2">
    <property type="entry name" value="BIFUNCTIONAL NON-HOMOLOGOUS END JOINING PROTEIN LIGD"/>
    <property type="match status" value="1"/>
</dbReference>
<reference evidence="25 26" key="1">
    <citation type="journal article" date="2021" name="MBio">
        <title>Poor Competitiveness of Bradyrhizobium in Pigeon Pea Root Colonization in Indian Soils.</title>
        <authorList>
            <person name="Chalasani D."/>
            <person name="Basu A."/>
            <person name="Pullabhotla S.V.S.R.N."/>
            <person name="Jorrin B."/>
            <person name="Neal A.L."/>
            <person name="Poole P.S."/>
            <person name="Podile A.R."/>
            <person name="Tkacz A."/>
        </authorList>
    </citation>
    <scope>NUCLEOTIDE SEQUENCE [LARGE SCALE GENOMIC DNA]</scope>
    <source>
        <strain evidence="25 26">HU12</strain>
    </source>
</reference>
<evidence type="ECO:0000256" key="5">
    <source>
        <dbReference type="ARBA" id="ARBA00022695"/>
    </source>
</evidence>
<name>A0ABS7HUB7_9MICO</name>
<dbReference type="Gene3D" id="3.30.470.30">
    <property type="entry name" value="DNA ligase/mRNA capping enzyme"/>
    <property type="match status" value="1"/>
</dbReference>
<dbReference type="NCBIfam" id="NF007210">
    <property type="entry name" value="PRK09632.1"/>
    <property type="match status" value="1"/>
</dbReference>
<keyword evidence="18" id="KW-0511">Multifunctional enzyme</keyword>
<evidence type="ECO:0000256" key="17">
    <source>
        <dbReference type="ARBA" id="ARBA00023211"/>
    </source>
</evidence>
<keyword evidence="9" id="KW-0227">DNA damage</keyword>
<dbReference type="Gene3D" id="3.90.920.10">
    <property type="entry name" value="DNA primase, PRIM domain"/>
    <property type="match status" value="1"/>
</dbReference>
<evidence type="ECO:0000259" key="24">
    <source>
        <dbReference type="PROSITE" id="PS50160"/>
    </source>
</evidence>
<sequence length="877" mass="95359">MAGDEQLVRIGGRRLRITNLEKVLYPETGTTKGEVIDYYSRIAEALIPHVVGRPVTRKRWPDGVGTADDPGMVFFAKDLERGAPSWVRRMPIPHSTGTKEYPLVADVPTLVYLAQVASLELHVPQWRFDAAGGRGPADRLVLDLDPGPGAGLAECAEVAGWAREILLDMGLEPYPVTSGSKGIHLYTALPPGQSTEQASALANELARAIEADHKDLVVSSMKKAERHGKVLIDWSQNNGSKTTIAPYSLRGRPHPTVAAPRTWDELDDPGLRHLEFTEVLDRVEAIGDPMAALGFHAGGREAESGPLSAYISKRSADRTPEPVPANPLGATPHGELPRFVIQEHHATALHWDFRLEHDGVLVSWAVPRGVPHSSRRNNLAIMTEDHPLEYATFEGTIPAGEYGGGTVTIWDDGRYELEKWRDDEVIATLEGRPGGPLGRVRLALIRTAGEGEKSSWLLHRMKTDAAGRPQPEGIVVEPSPQADAPRGAAARSGRGRRGAHDKQEEPPEPSPRSGDLTGAGQSRPDRPAPARSPDLAKVAKPVPGSPLSLESLRPMLASSATPAQARTAARGWAERDVEGVMWVEMKWDGIRAVGAWDGERLRLFARSGNEVTHRYPELTAADAGFGPEPCVVDGELVALEPDGRPSFPLLQTRMNLERVGDIAREARRTPVRYYLFDVLAHGGDDLADLPLRERRDVLEAVAAASADPVAVPPVFDDVDAALETSERLRLEGIVVKDPGSRYLRGGRSDAWLKVKLTRTQEVVIAGIRPGKGGRSTTFGSLLLGIPDDEGLRYAGRVGTGFSDSTLKMLMKKLVPLRTGENPLVGVPALDARDALWVRPDLVGEVEYGEFTPGGILRHPRWRGLRPDKSPADVRREV</sequence>
<evidence type="ECO:0000256" key="3">
    <source>
        <dbReference type="ARBA" id="ARBA00022598"/>
    </source>
</evidence>
<dbReference type="PROSITE" id="PS50160">
    <property type="entry name" value="DNA_LIGASE_A3"/>
    <property type="match status" value="1"/>
</dbReference>
<keyword evidence="10" id="KW-0378">Hydrolase</keyword>
<comment type="similarity">
    <text evidence="21">In the C-terminal section; belongs to the ATP-dependent DNA ligase family.</text>
</comment>
<evidence type="ECO:0000256" key="4">
    <source>
        <dbReference type="ARBA" id="ARBA00022679"/>
    </source>
</evidence>
<dbReference type="PROSITE" id="PS00697">
    <property type="entry name" value="DNA_LIGASE_A1"/>
    <property type="match status" value="1"/>
</dbReference>
<keyword evidence="14" id="KW-0238">DNA-binding</keyword>
<keyword evidence="16" id="KW-0234">DNA repair</keyword>
<dbReference type="NCBIfam" id="TIGR02779">
    <property type="entry name" value="NHEJ_ligase_lig"/>
    <property type="match status" value="1"/>
</dbReference>
<dbReference type="EC" id="6.5.1.1" evidence="2"/>
<evidence type="ECO:0000256" key="20">
    <source>
        <dbReference type="ARBA" id="ARBA00034003"/>
    </source>
</evidence>
<dbReference type="InterPro" id="IPR033649">
    <property type="entry name" value="MtLigD_Pol-like"/>
</dbReference>
<dbReference type="InterPro" id="IPR012309">
    <property type="entry name" value="DNA_ligase_ATP-dep_C"/>
</dbReference>
<dbReference type="EMBL" id="JAEUAX010000001">
    <property type="protein sequence ID" value="MBW9108211.1"/>
    <property type="molecule type" value="Genomic_DNA"/>
</dbReference>
<dbReference type="Proteomes" id="UP000777440">
    <property type="component" value="Unassembled WGS sequence"/>
</dbReference>
<comment type="similarity">
    <text evidence="22">In the N-terminal section; belongs to the LigD polymerase family.</text>
</comment>
<feature type="domain" description="ATP-dependent DNA ligase family profile" evidence="24">
    <location>
        <begin position="664"/>
        <end position="787"/>
    </location>
</feature>
<dbReference type="RefSeq" id="WP_220338434.1">
    <property type="nucleotide sequence ID" value="NZ_JAEUAX010000001.1"/>
</dbReference>
<comment type="cofactor">
    <cofactor evidence="1">
        <name>Mn(2+)</name>
        <dbReference type="ChEBI" id="CHEBI:29035"/>
    </cofactor>
</comment>
<dbReference type="Pfam" id="PF13298">
    <property type="entry name" value="LigD_N"/>
    <property type="match status" value="1"/>
</dbReference>
<dbReference type="Gene3D" id="2.40.50.140">
    <property type="entry name" value="Nucleic acid-binding proteins"/>
    <property type="match status" value="1"/>
</dbReference>
<dbReference type="Pfam" id="PF21686">
    <property type="entry name" value="LigD_Prim-Pol"/>
    <property type="match status" value="1"/>
</dbReference>
<dbReference type="Pfam" id="PF01068">
    <property type="entry name" value="DNA_ligase_A_M"/>
    <property type="match status" value="1"/>
</dbReference>
<evidence type="ECO:0000256" key="13">
    <source>
        <dbReference type="ARBA" id="ARBA00022932"/>
    </source>
</evidence>
<evidence type="ECO:0000256" key="1">
    <source>
        <dbReference type="ARBA" id="ARBA00001936"/>
    </source>
</evidence>
<protein>
    <recommendedName>
        <fullName evidence="2">DNA ligase (ATP)</fullName>
        <ecNumber evidence="2">6.5.1.1</ecNumber>
    </recommendedName>
    <alternativeName>
        <fullName evidence="19">NHEJ DNA polymerase</fullName>
    </alternativeName>
</protein>
<keyword evidence="8" id="KW-0547">Nucleotide-binding</keyword>
<evidence type="ECO:0000313" key="26">
    <source>
        <dbReference type="Proteomes" id="UP000777440"/>
    </source>
</evidence>
<evidence type="ECO:0000256" key="19">
    <source>
        <dbReference type="ARBA" id="ARBA00029943"/>
    </source>
</evidence>
<dbReference type="GO" id="GO:0003910">
    <property type="term" value="F:DNA ligase (ATP) activity"/>
    <property type="evidence" value="ECO:0007669"/>
    <property type="project" value="UniProtKB-EC"/>
</dbReference>
<dbReference type="Gene3D" id="3.30.1490.70">
    <property type="match status" value="1"/>
</dbReference>
<dbReference type="InterPro" id="IPR016059">
    <property type="entry name" value="DNA_ligase_ATP-dep_CS"/>
</dbReference>
<evidence type="ECO:0000256" key="12">
    <source>
        <dbReference type="ARBA" id="ARBA00022840"/>
    </source>
</evidence>
<dbReference type="SUPFAM" id="SSF56091">
    <property type="entry name" value="DNA ligase/mRNA capping enzyme, catalytic domain"/>
    <property type="match status" value="1"/>
</dbReference>
<dbReference type="NCBIfam" id="TIGR02778">
    <property type="entry name" value="ligD_pol"/>
    <property type="match status" value="1"/>
</dbReference>
<evidence type="ECO:0000256" key="7">
    <source>
        <dbReference type="ARBA" id="ARBA00022723"/>
    </source>
</evidence>
<keyword evidence="12" id="KW-0067">ATP-binding</keyword>
<evidence type="ECO:0000256" key="16">
    <source>
        <dbReference type="ARBA" id="ARBA00023204"/>
    </source>
</evidence>
<dbReference type="PANTHER" id="PTHR42705">
    <property type="entry name" value="BIFUNCTIONAL NON-HOMOLOGOUS END JOINING PROTEIN LIGD"/>
    <property type="match status" value="1"/>
</dbReference>
<keyword evidence="7" id="KW-0479">Metal-binding</keyword>
<dbReference type="NCBIfam" id="TIGR02777">
    <property type="entry name" value="LigD_PE_dom"/>
    <property type="match status" value="1"/>
</dbReference>
<evidence type="ECO:0000256" key="15">
    <source>
        <dbReference type="ARBA" id="ARBA00023172"/>
    </source>
</evidence>
<evidence type="ECO:0000256" key="14">
    <source>
        <dbReference type="ARBA" id="ARBA00023125"/>
    </source>
</evidence>
<dbReference type="Pfam" id="PF04679">
    <property type="entry name" value="DNA_ligase_A_C"/>
    <property type="match status" value="1"/>
</dbReference>
<organism evidence="25 26">
    <name type="scientific">Microbacterium ureisolvens</name>
    <dbReference type="NCBI Taxonomy" id="2781186"/>
    <lineage>
        <taxon>Bacteria</taxon>
        <taxon>Bacillati</taxon>
        <taxon>Actinomycetota</taxon>
        <taxon>Actinomycetes</taxon>
        <taxon>Micrococcales</taxon>
        <taxon>Microbacteriaceae</taxon>
        <taxon>Microbacterium</taxon>
    </lineage>
</organism>
<keyword evidence="3 25" id="KW-0436">Ligase</keyword>